<dbReference type="SUPFAM" id="SSF52833">
    <property type="entry name" value="Thioredoxin-like"/>
    <property type="match status" value="1"/>
</dbReference>
<dbReference type="PROSITE" id="PS51257">
    <property type="entry name" value="PROKAR_LIPOPROTEIN"/>
    <property type="match status" value="1"/>
</dbReference>
<dbReference type="PANTHER" id="PTHR42852">
    <property type="entry name" value="THIOL:DISULFIDE INTERCHANGE PROTEIN DSBE"/>
    <property type="match status" value="1"/>
</dbReference>
<proteinExistence type="predicted"/>
<evidence type="ECO:0000313" key="4">
    <source>
        <dbReference type="Proteomes" id="UP000006054"/>
    </source>
</evidence>
<gene>
    <name evidence="3" type="ordered locus">Fleli_0880</name>
</gene>
<dbReference type="RefSeq" id="WP_014796794.1">
    <property type="nucleotide sequence ID" value="NC_018018.1"/>
</dbReference>
<dbReference type="OrthoDB" id="9815205at2"/>
<reference evidence="4" key="1">
    <citation type="submission" date="2012-06" db="EMBL/GenBank/DDBJ databases">
        <title>The complete genome of Flexibacter litoralis DSM 6794.</title>
        <authorList>
            <person name="Lucas S."/>
            <person name="Copeland A."/>
            <person name="Lapidus A."/>
            <person name="Glavina del Rio T."/>
            <person name="Dalin E."/>
            <person name="Tice H."/>
            <person name="Bruce D."/>
            <person name="Goodwin L."/>
            <person name="Pitluck S."/>
            <person name="Peters L."/>
            <person name="Ovchinnikova G."/>
            <person name="Lu M."/>
            <person name="Kyrpides N."/>
            <person name="Mavromatis K."/>
            <person name="Ivanova N."/>
            <person name="Brettin T."/>
            <person name="Detter J.C."/>
            <person name="Han C."/>
            <person name="Larimer F."/>
            <person name="Land M."/>
            <person name="Hauser L."/>
            <person name="Markowitz V."/>
            <person name="Cheng J.-F."/>
            <person name="Hugenholtz P."/>
            <person name="Woyke T."/>
            <person name="Wu D."/>
            <person name="Spring S."/>
            <person name="Lang E."/>
            <person name="Kopitz M."/>
            <person name="Brambilla E."/>
            <person name="Klenk H.-P."/>
            <person name="Eisen J.A."/>
        </authorList>
    </citation>
    <scope>NUCLEOTIDE SEQUENCE [LARGE SCALE GENOMIC DNA]</scope>
    <source>
        <strain evidence="4">ATCC 23117 / DSM 6794 / NBRC 15988 / NCIMB 1366 / Sio-4</strain>
    </source>
</reference>
<dbReference type="PANTHER" id="PTHR42852:SF17">
    <property type="entry name" value="THIOREDOXIN-LIKE PROTEIN HI_1115"/>
    <property type="match status" value="1"/>
</dbReference>
<dbReference type="InterPro" id="IPR012336">
    <property type="entry name" value="Thioredoxin-like_fold"/>
</dbReference>
<evidence type="ECO:0000259" key="1">
    <source>
        <dbReference type="Pfam" id="PF13905"/>
    </source>
</evidence>
<sequence length="375" mass="42844">MKKTIYFSFVFFVLLLSILGCDSKKKLPTNEYLVEGNINNLSQDMKLVVSDISTKDIVPLYEVAVKKNDKFKLKGEITEPTPFYLTLIRESDSTFSPSDNLVVFFEPSKMEIQADAGKLSEAKIKGSRSHSHFEMYRKGTIGYEKSMKEFTVKAMNSSQIGDTATYQAAMSEYENQYEEWTTYNKKFIAEDSIDYAVRSFLAVNYMLEEDYLTELETLVQGKKSTWTNQINSFINQVKTISVGQNAPDIATLQNVESESISISRLEKKPTILYFWASFEPKSVSQVQQFGLLETVKMKKEYQFIGISLDSDIDAWKQTIKQLPESHTQLIDTSSDQNAAITYHLTSLPLFVVLDSNQKMIYKANSIEKLNAFLMK</sequence>
<accession>I4AHA1</accession>
<protein>
    <submittedName>
        <fullName evidence="3">AhpC/TSA family protein</fullName>
    </submittedName>
</protein>
<dbReference type="EMBL" id="CP003345">
    <property type="protein sequence ID" value="AFM03336.1"/>
    <property type="molecule type" value="Genomic_DNA"/>
</dbReference>
<evidence type="ECO:0000259" key="2">
    <source>
        <dbReference type="Pfam" id="PF14289"/>
    </source>
</evidence>
<organism evidence="3 4">
    <name type="scientific">Bernardetia litoralis (strain ATCC 23117 / DSM 6794 / NBRC 15988 / NCIMB 1366 / Fx l1 / Sio-4)</name>
    <name type="common">Flexibacter litoralis</name>
    <dbReference type="NCBI Taxonomy" id="880071"/>
    <lineage>
        <taxon>Bacteria</taxon>
        <taxon>Pseudomonadati</taxon>
        <taxon>Bacteroidota</taxon>
        <taxon>Cytophagia</taxon>
        <taxon>Cytophagales</taxon>
        <taxon>Bernardetiaceae</taxon>
        <taxon>Bernardetia</taxon>
    </lineage>
</organism>
<dbReference type="CDD" id="cd02966">
    <property type="entry name" value="TlpA_like_family"/>
    <property type="match status" value="1"/>
</dbReference>
<dbReference type="STRING" id="880071.Fleli_0880"/>
<dbReference type="AlphaFoldDB" id="I4AHA1"/>
<feature type="domain" description="DUF4369" evidence="2">
    <location>
        <begin position="32"/>
        <end position="131"/>
    </location>
</feature>
<evidence type="ECO:0000313" key="3">
    <source>
        <dbReference type="EMBL" id="AFM03336.1"/>
    </source>
</evidence>
<dbReference type="InterPro" id="IPR036249">
    <property type="entry name" value="Thioredoxin-like_sf"/>
</dbReference>
<name>I4AHA1_BERLS</name>
<dbReference type="InterPro" id="IPR050553">
    <property type="entry name" value="Thioredoxin_ResA/DsbE_sf"/>
</dbReference>
<dbReference type="KEGG" id="fli:Fleli_0880"/>
<dbReference type="Pfam" id="PF14289">
    <property type="entry name" value="DUF4369"/>
    <property type="match status" value="1"/>
</dbReference>
<dbReference type="Gene3D" id="3.40.30.10">
    <property type="entry name" value="Glutaredoxin"/>
    <property type="match status" value="1"/>
</dbReference>
<dbReference type="HOGENOM" id="CLU_042529_1_0_10"/>
<keyword evidence="4" id="KW-1185">Reference proteome</keyword>
<dbReference type="Proteomes" id="UP000006054">
    <property type="component" value="Chromosome"/>
</dbReference>
<dbReference type="Pfam" id="PF13905">
    <property type="entry name" value="Thioredoxin_8"/>
    <property type="match status" value="1"/>
</dbReference>
<dbReference type="eggNOG" id="COG0526">
    <property type="taxonomic scope" value="Bacteria"/>
</dbReference>
<feature type="domain" description="Thioredoxin-like fold" evidence="1">
    <location>
        <begin position="268"/>
        <end position="358"/>
    </location>
</feature>
<dbReference type="InterPro" id="IPR025380">
    <property type="entry name" value="DUF4369"/>
</dbReference>